<keyword evidence="3 7" id="KW-0808">Transferase</keyword>
<evidence type="ECO:0000256" key="1">
    <source>
        <dbReference type="ARBA" id="ARBA00004690"/>
    </source>
</evidence>
<organism evidence="7 8">
    <name type="scientific">Neiella holothuriorum</name>
    <dbReference type="NCBI Taxonomy" id="2870530"/>
    <lineage>
        <taxon>Bacteria</taxon>
        <taxon>Pseudomonadati</taxon>
        <taxon>Pseudomonadota</taxon>
        <taxon>Gammaproteobacteria</taxon>
        <taxon>Alteromonadales</taxon>
        <taxon>Echinimonadaceae</taxon>
        <taxon>Neiella</taxon>
    </lineage>
</organism>
<reference evidence="7" key="1">
    <citation type="submission" date="2021-07" db="EMBL/GenBank/DDBJ databases">
        <title>Neiella marina sp. nov., isolated from the intestinal content of sea cucumber Apostichopus japonicus.</title>
        <authorList>
            <person name="Bai X."/>
        </authorList>
    </citation>
    <scope>NUCLEOTIDE SEQUENCE</scope>
    <source>
        <strain evidence="7">126</strain>
    </source>
</reference>
<evidence type="ECO:0000256" key="3">
    <source>
        <dbReference type="ARBA" id="ARBA00022679"/>
    </source>
</evidence>
<protein>
    <recommendedName>
        <fullName evidence="2">uridine/cytidine kinase</fullName>
        <ecNumber evidence="2">2.7.1.48</ecNumber>
    </recommendedName>
</protein>
<evidence type="ECO:0000259" key="6">
    <source>
        <dbReference type="Pfam" id="PF00485"/>
    </source>
</evidence>
<accession>A0ABS7EKT8</accession>
<dbReference type="SUPFAM" id="SSF52540">
    <property type="entry name" value="P-loop containing nucleoside triphosphate hydrolases"/>
    <property type="match status" value="1"/>
</dbReference>
<evidence type="ECO:0000313" key="8">
    <source>
        <dbReference type="Proteomes" id="UP001166251"/>
    </source>
</evidence>
<gene>
    <name evidence="7" type="primary">udk</name>
    <name evidence="7" type="ORF">K0504_15210</name>
</gene>
<dbReference type="PRINTS" id="PR00988">
    <property type="entry name" value="URIDINKINASE"/>
</dbReference>
<dbReference type="PANTHER" id="PTHR10285">
    <property type="entry name" value="URIDINE KINASE"/>
    <property type="match status" value="1"/>
</dbReference>
<dbReference type="Pfam" id="PF00485">
    <property type="entry name" value="PRK"/>
    <property type="match status" value="1"/>
</dbReference>
<dbReference type="EC" id="2.7.1.48" evidence="2"/>
<sequence>MPLFVAISGPSGSGKSFLSQQIVKELERQLGQGAVTLVEQDAYYKCQDHLALASRTQTNYDHPSAFDDELLLEHLTQLADQQCIESPIYSYQHHTRTDRTQTIHPAPIILVEGILLLANEQLRSKFDLSLFVDTDIELCLARRVARDSQQRGRTESSIVAQFEATVRPMYQRFIVPSKQHADILLSGLQQDTHGQLQAVIQQIFSRLGDEPSRPLSD</sequence>
<dbReference type="Gene3D" id="3.40.50.300">
    <property type="entry name" value="P-loop containing nucleotide triphosphate hydrolases"/>
    <property type="match status" value="1"/>
</dbReference>
<comment type="caution">
    <text evidence="7">The sequence shown here is derived from an EMBL/GenBank/DDBJ whole genome shotgun (WGS) entry which is preliminary data.</text>
</comment>
<dbReference type="InterPro" id="IPR006083">
    <property type="entry name" value="PRK/URK"/>
</dbReference>
<keyword evidence="4" id="KW-0547">Nucleotide-binding</keyword>
<keyword evidence="8" id="KW-1185">Reference proteome</keyword>
<dbReference type="InterPro" id="IPR027417">
    <property type="entry name" value="P-loop_NTPase"/>
</dbReference>
<dbReference type="NCBIfam" id="NF004018">
    <property type="entry name" value="PRK05480.1"/>
    <property type="match status" value="1"/>
</dbReference>
<evidence type="ECO:0000256" key="4">
    <source>
        <dbReference type="ARBA" id="ARBA00022741"/>
    </source>
</evidence>
<evidence type="ECO:0000256" key="2">
    <source>
        <dbReference type="ARBA" id="ARBA00012137"/>
    </source>
</evidence>
<evidence type="ECO:0000256" key="5">
    <source>
        <dbReference type="ARBA" id="ARBA00022777"/>
    </source>
</evidence>
<keyword evidence="5 7" id="KW-0418">Kinase</keyword>
<dbReference type="CDD" id="cd02023">
    <property type="entry name" value="UMPK"/>
    <property type="match status" value="1"/>
</dbReference>
<name>A0ABS7EKT8_9GAMM</name>
<feature type="domain" description="Phosphoribulokinase/uridine kinase" evidence="6">
    <location>
        <begin position="5"/>
        <end position="186"/>
    </location>
</feature>
<dbReference type="RefSeq" id="WP_220105011.1">
    <property type="nucleotide sequence ID" value="NZ_JAHZSS010000022.1"/>
</dbReference>
<dbReference type="Proteomes" id="UP001166251">
    <property type="component" value="Unassembled WGS sequence"/>
</dbReference>
<dbReference type="EMBL" id="JAHZSS010000022">
    <property type="protein sequence ID" value="MBW8192386.1"/>
    <property type="molecule type" value="Genomic_DNA"/>
</dbReference>
<evidence type="ECO:0000313" key="7">
    <source>
        <dbReference type="EMBL" id="MBW8192386.1"/>
    </source>
</evidence>
<dbReference type="GO" id="GO:0004849">
    <property type="term" value="F:uridine kinase activity"/>
    <property type="evidence" value="ECO:0007669"/>
    <property type="project" value="UniProtKB-EC"/>
</dbReference>
<dbReference type="InterPro" id="IPR000764">
    <property type="entry name" value="Uridine_kinase-like"/>
</dbReference>
<proteinExistence type="predicted"/>
<comment type="pathway">
    <text evidence="1">Pyrimidine metabolism; UMP biosynthesis via salvage pathway; UMP from uridine: step 1/1.</text>
</comment>